<evidence type="ECO:0000313" key="4">
    <source>
        <dbReference type="Proteomes" id="UP000053342"/>
    </source>
</evidence>
<feature type="compositionally biased region" description="Polar residues" evidence="2">
    <location>
        <begin position="402"/>
        <end position="416"/>
    </location>
</feature>
<dbReference type="GeneID" id="27357018"/>
<feature type="compositionally biased region" description="Low complexity" evidence="2">
    <location>
        <begin position="802"/>
        <end position="834"/>
    </location>
</feature>
<feature type="region of interest" description="Disordered" evidence="2">
    <location>
        <begin position="782"/>
        <end position="853"/>
    </location>
</feature>
<dbReference type="Proteomes" id="UP000053342">
    <property type="component" value="Unassembled WGS sequence"/>
</dbReference>
<feature type="compositionally biased region" description="Polar residues" evidence="2">
    <location>
        <begin position="343"/>
        <end position="361"/>
    </location>
</feature>
<feature type="region of interest" description="Disordered" evidence="2">
    <location>
        <begin position="476"/>
        <end position="512"/>
    </location>
</feature>
<sequence>MATPFNSTSSRFKTFCHTNDDMPSTPSTDTRSGHIPDAIDTIMSSTNENHTLTSDMKLQCCCGRPECAYLENNNTLLGGIERDLETAARLGQALLNRHESYVTESQLEHERLTNYVNQLETERNSLQAANQKIVEENRELLNQLESANTSLKESDERVKSLETLLRDCEDEVRKLNGLSRRTEELELKMLDLERERITLSEKVEESEEETRSTIQRWKESMLKVRQLEYEVQRIEWEAKQDRHRHEETIARLERERALERELGGAEGRLKGAAALQGLKGNGAAKNNVVSHFVRDILQDNANLQAGIAELRELLQNSNEEVQNLREQIMHHQPIDYDHMLEDSPQSRPLSEQISWSESSPKQVQQEVHVHHHYHAKLAARRDRTPTVRRTTRKRPMFGLSTLPATPESSAPNTPLSGPSRHVSSPILPLALHHPQPRYNRWSVQSAATGSSMLSSFPSSPRSYYEPSSSIFDRIEAGEDSSRPTSPESAAGFSEPRYKSFQSRLEDTIPQSPDEEALLDDEAPHRNVSLHMHKLQGLPPEEEVAETTAEEDEDGEVRGSSQDLTPKPSQILVTTDSDKSDDDPGPSEFRIEADEPDGTTVSTPKVLDIRLEEPSFTSSADTTKRNSREITPTQQEPEFDDFAGHMPTNHHRRTNSHESLVSISGMDIHIAKRPTTATSHSSSFLKGNRAYFALSPSAARMLPAAQPSTTVTEFTALSSPRSVSSNNIPSADDAYPSQSIEALSGLAGLPKVSAAPVEQPSSRGFGRLVGGWVRGKWGMTPMKSTSDLEASNSSPGANLNQNTTSASSPAATASPSTSAATEEASPSSQAPSASPLFPGGRPPGINQKGMIPGFRSVRRAANTGVQFRMVDEDGLKESLAEYLS</sequence>
<feature type="compositionally biased region" description="Acidic residues" evidence="2">
    <location>
        <begin position="539"/>
        <end position="554"/>
    </location>
</feature>
<feature type="region of interest" description="Disordered" evidence="2">
    <location>
        <begin position="532"/>
        <end position="654"/>
    </location>
</feature>
<dbReference type="OrthoDB" id="4088568at2759"/>
<accession>A0A0D2DLQ5</accession>
<name>A0A0D2DLQ5_9EURO</name>
<dbReference type="VEuPathDB" id="FungiDB:PV06_04944"/>
<dbReference type="HOGENOM" id="CLU_008442_1_0_1"/>
<feature type="compositionally biased region" description="Polar residues" evidence="2">
    <location>
        <begin position="782"/>
        <end position="801"/>
    </location>
</feature>
<feature type="region of interest" description="Disordered" evidence="2">
    <location>
        <begin position="338"/>
        <end position="362"/>
    </location>
</feature>
<dbReference type="STRING" id="215243.A0A0D2DLQ5"/>
<evidence type="ECO:0000313" key="3">
    <source>
        <dbReference type="EMBL" id="KIW43893.1"/>
    </source>
</evidence>
<feature type="coiled-coil region" evidence="1">
    <location>
        <begin position="235"/>
        <end position="262"/>
    </location>
</feature>
<feature type="compositionally biased region" description="Polar residues" evidence="2">
    <location>
        <begin position="558"/>
        <end position="572"/>
    </location>
</feature>
<gene>
    <name evidence="3" type="ORF">PV06_04944</name>
</gene>
<feature type="coiled-coil region" evidence="1">
    <location>
        <begin position="102"/>
        <end position="209"/>
    </location>
</feature>
<dbReference type="RefSeq" id="XP_016264109.1">
    <property type="nucleotide sequence ID" value="XM_016405903.1"/>
</dbReference>
<feature type="coiled-coil region" evidence="1">
    <location>
        <begin position="293"/>
        <end position="327"/>
    </location>
</feature>
<proteinExistence type="predicted"/>
<evidence type="ECO:0000256" key="1">
    <source>
        <dbReference type="SAM" id="Coils"/>
    </source>
</evidence>
<reference evidence="3 4" key="1">
    <citation type="submission" date="2015-01" db="EMBL/GenBank/DDBJ databases">
        <title>The Genome Sequence of Exophiala oligosperma CBS72588.</title>
        <authorList>
            <consortium name="The Broad Institute Genomics Platform"/>
            <person name="Cuomo C."/>
            <person name="de Hoog S."/>
            <person name="Gorbushina A."/>
            <person name="Stielow B."/>
            <person name="Teixiera M."/>
            <person name="Abouelleil A."/>
            <person name="Chapman S.B."/>
            <person name="Priest M."/>
            <person name="Young S.K."/>
            <person name="Wortman J."/>
            <person name="Nusbaum C."/>
            <person name="Birren B."/>
        </authorList>
    </citation>
    <scope>NUCLEOTIDE SEQUENCE [LARGE SCALE GENOMIC DNA]</scope>
    <source>
        <strain evidence="3 4">CBS 72588</strain>
    </source>
</reference>
<organism evidence="3 4">
    <name type="scientific">Exophiala oligosperma</name>
    <dbReference type="NCBI Taxonomy" id="215243"/>
    <lineage>
        <taxon>Eukaryota</taxon>
        <taxon>Fungi</taxon>
        <taxon>Dikarya</taxon>
        <taxon>Ascomycota</taxon>
        <taxon>Pezizomycotina</taxon>
        <taxon>Eurotiomycetes</taxon>
        <taxon>Chaetothyriomycetidae</taxon>
        <taxon>Chaetothyriales</taxon>
        <taxon>Herpotrichiellaceae</taxon>
        <taxon>Exophiala</taxon>
    </lineage>
</organism>
<protein>
    <submittedName>
        <fullName evidence="3">Uncharacterized protein</fullName>
    </submittedName>
</protein>
<dbReference type="EMBL" id="KN847335">
    <property type="protein sequence ID" value="KIW43893.1"/>
    <property type="molecule type" value="Genomic_DNA"/>
</dbReference>
<feature type="region of interest" description="Disordered" evidence="2">
    <location>
        <begin position="376"/>
        <end position="425"/>
    </location>
</feature>
<evidence type="ECO:0000256" key="2">
    <source>
        <dbReference type="SAM" id="MobiDB-lite"/>
    </source>
</evidence>
<keyword evidence="4" id="KW-1185">Reference proteome</keyword>
<keyword evidence="1" id="KW-0175">Coiled coil</keyword>
<dbReference type="AlphaFoldDB" id="A0A0D2DLQ5"/>